<sequence>MKEELIQYKERTNTQIIVTALIVTVTFTVGFTMPGGYYESGDLNQGLVLLSKKRAFSAFMISDALALALSTISLFLYFISTTYEDPQLVSKLNGVSSGLTVVSVVAMMLTFITGTYAVLSHSPLVAITVCIICSTSFLFIIVFLIIKSRYDREKIEENAP</sequence>
<evidence type="ECO:0000313" key="10">
    <source>
        <dbReference type="Proteomes" id="UP000077755"/>
    </source>
</evidence>
<reference evidence="9" key="2">
    <citation type="submission" date="2022-03" db="EMBL/GenBank/DDBJ databases">
        <title>Draft title - Genomic analysis of global carrot germplasm unveils the trajectory of domestication and the origin of high carotenoid orange carrot.</title>
        <authorList>
            <person name="Iorizzo M."/>
            <person name="Ellison S."/>
            <person name="Senalik D."/>
            <person name="Macko-Podgorni A."/>
            <person name="Grzebelus D."/>
            <person name="Bostan H."/>
            <person name="Rolling W."/>
            <person name="Curaba J."/>
            <person name="Simon P."/>
        </authorList>
    </citation>
    <scope>NUCLEOTIDE SEQUENCE</scope>
    <source>
        <tissue evidence="9">Leaf</tissue>
    </source>
</reference>
<keyword evidence="6 7" id="KW-0472">Membrane</keyword>
<dbReference type="AlphaFoldDB" id="A0AAF0WEF2"/>
<evidence type="ECO:0000256" key="5">
    <source>
        <dbReference type="ARBA" id="ARBA00023043"/>
    </source>
</evidence>
<protein>
    <recommendedName>
        <fullName evidence="8">PGG domain-containing protein</fullName>
    </recommendedName>
</protein>
<evidence type="ECO:0000259" key="8">
    <source>
        <dbReference type="Pfam" id="PF13962"/>
    </source>
</evidence>
<accession>A0AAF0WEF2</accession>
<reference evidence="9" key="1">
    <citation type="journal article" date="2016" name="Nat. Genet.">
        <title>A high-quality carrot genome assembly provides new insights into carotenoid accumulation and asterid genome evolution.</title>
        <authorList>
            <person name="Iorizzo M."/>
            <person name="Ellison S."/>
            <person name="Senalik D."/>
            <person name="Zeng P."/>
            <person name="Satapoomin P."/>
            <person name="Huang J."/>
            <person name="Bowman M."/>
            <person name="Iovene M."/>
            <person name="Sanseverino W."/>
            <person name="Cavagnaro P."/>
            <person name="Yildiz M."/>
            <person name="Macko-Podgorni A."/>
            <person name="Moranska E."/>
            <person name="Grzebelus E."/>
            <person name="Grzebelus D."/>
            <person name="Ashrafi H."/>
            <person name="Zheng Z."/>
            <person name="Cheng S."/>
            <person name="Spooner D."/>
            <person name="Van Deynze A."/>
            <person name="Simon P."/>
        </authorList>
    </citation>
    <scope>NUCLEOTIDE SEQUENCE</scope>
    <source>
        <tissue evidence="9">Leaf</tissue>
    </source>
</reference>
<name>A0AAF0WEF2_DAUCS</name>
<evidence type="ECO:0000256" key="4">
    <source>
        <dbReference type="ARBA" id="ARBA00022989"/>
    </source>
</evidence>
<feature type="domain" description="PGG" evidence="8">
    <location>
        <begin position="8"/>
        <end position="118"/>
    </location>
</feature>
<feature type="transmembrane region" description="Helical" evidence="7">
    <location>
        <begin position="58"/>
        <end position="79"/>
    </location>
</feature>
<comment type="subcellular location">
    <subcellularLocation>
        <location evidence="1">Membrane</location>
        <topology evidence="1">Multi-pass membrane protein</topology>
    </subcellularLocation>
</comment>
<dbReference type="PANTHER" id="PTHR24186:SF50">
    <property type="entry name" value="ANKYRIN REPEAT-CONTAINING PROTEIN ITN1-LIKE ISOFORM X1"/>
    <property type="match status" value="1"/>
</dbReference>
<dbReference type="EMBL" id="CP093344">
    <property type="protein sequence ID" value="WOG87846.1"/>
    <property type="molecule type" value="Genomic_DNA"/>
</dbReference>
<dbReference type="Pfam" id="PF13962">
    <property type="entry name" value="PGG"/>
    <property type="match status" value="1"/>
</dbReference>
<evidence type="ECO:0000256" key="3">
    <source>
        <dbReference type="ARBA" id="ARBA00022737"/>
    </source>
</evidence>
<dbReference type="GO" id="GO:0005886">
    <property type="term" value="C:plasma membrane"/>
    <property type="evidence" value="ECO:0007669"/>
    <property type="project" value="TreeGrafter"/>
</dbReference>
<evidence type="ECO:0000256" key="6">
    <source>
        <dbReference type="ARBA" id="ARBA00023136"/>
    </source>
</evidence>
<evidence type="ECO:0000256" key="1">
    <source>
        <dbReference type="ARBA" id="ARBA00004141"/>
    </source>
</evidence>
<keyword evidence="5" id="KW-0040">ANK repeat</keyword>
<proteinExistence type="predicted"/>
<evidence type="ECO:0000256" key="7">
    <source>
        <dbReference type="SAM" id="Phobius"/>
    </source>
</evidence>
<dbReference type="InterPro" id="IPR026961">
    <property type="entry name" value="PGG_dom"/>
</dbReference>
<dbReference type="Proteomes" id="UP000077755">
    <property type="component" value="Chromosome 2"/>
</dbReference>
<keyword evidence="3" id="KW-0677">Repeat</keyword>
<gene>
    <name evidence="9" type="ORF">DCAR_0207078</name>
</gene>
<feature type="transmembrane region" description="Helical" evidence="7">
    <location>
        <begin position="125"/>
        <end position="146"/>
    </location>
</feature>
<keyword evidence="4 7" id="KW-1133">Transmembrane helix</keyword>
<evidence type="ECO:0000256" key="2">
    <source>
        <dbReference type="ARBA" id="ARBA00022692"/>
    </source>
</evidence>
<feature type="transmembrane region" description="Helical" evidence="7">
    <location>
        <begin position="99"/>
        <end position="119"/>
    </location>
</feature>
<evidence type="ECO:0000313" key="9">
    <source>
        <dbReference type="EMBL" id="WOG87846.1"/>
    </source>
</evidence>
<dbReference type="PANTHER" id="PTHR24186">
    <property type="entry name" value="PROTEIN PHOSPHATASE 1 REGULATORY SUBUNIT"/>
    <property type="match status" value="1"/>
</dbReference>
<feature type="transmembrane region" description="Helical" evidence="7">
    <location>
        <begin position="16"/>
        <end position="38"/>
    </location>
</feature>
<keyword evidence="2 7" id="KW-0812">Transmembrane</keyword>
<keyword evidence="10" id="KW-1185">Reference proteome</keyword>
<organism evidence="9 10">
    <name type="scientific">Daucus carota subsp. sativus</name>
    <name type="common">Carrot</name>
    <dbReference type="NCBI Taxonomy" id="79200"/>
    <lineage>
        <taxon>Eukaryota</taxon>
        <taxon>Viridiplantae</taxon>
        <taxon>Streptophyta</taxon>
        <taxon>Embryophyta</taxon>
        <taxon>Tracheophyta</taxon>
        <taxon>Spermatophyta</taxon>
        <taxon>Magnoliopsida</taxon>
        <taxon>eudicotyledons</taxon>
        <taxon>Gunneridae</taxon>
        <taxon>Pentapetalae</taxon>
        <taxon>asterids</taxon>
        <taxon>campanulids</taxon>
        <taxon>Apiales</taxon>
        <taxon>Apiaceae</taxon>
        <taxon>Apioideae</taxon>
        <taxon>Scandiceae</taxon>
        <taxon>Daucinae</taxon>
        <taxon>Daucus</taxon>
        <taxon>Daucus sect. Daucus</taxon>
    </lineage>
</organism>